<organism evidence="2 3">
    <name type="scientific">Edaphochlamys debaryana</name>
    <dbReference type="NCBI Taxonomy" id="47281"/>
    <lineage>
        <taxon>Eukaryota</taxon>
        <taxon>Viridiplantae</taxon>
        <taxon>Chlorophyta</taxon>
        <taxon>core chlorophytes</taxon>
        <taxon>Chlorophyceae</taxon>
        <taxon>CS clade</taxon>
        <taxon>Chlamydomonadales</taxon>
        <taxon>Chlamydomonadales incertae sedis</taxon>
        <taxon>Edaphochlamys</taxon>
    </lineage>
</organism>
<protein>
    <submittedName>
        <fullName evidence="2">Uncharacterized protein</fullName>
    </submittedName>
</protein>
<feature type="compositionally biased region" description="Basic and acidic residues" evidence="1">
    <location>
        <begin position="217"/>
        <end position="250"/>
    </location>
</feature>
<feature type="region of interest" description="Disordered" evidence="1">
    <location>
        <begin position="1"/>
        <end position="157"/>
    </location>
</feature>
<evidence type="ECO:0000313" key="3">
    <source>
        <dbReference type="Proteomes" id="UP000612055"/>
    </source>
</evidence>
<keyword evidence="3" id="KW-1185">Reference proteome</keyword>
<comment type="caution">
    <text evidence="2">The sequence shown here is derived from an EMBL/GenBank/DDBJ whole genome shotgun (WGS) entry which is preliminary data.</text>
</comment>
<accession>A0A835Y0Q4</accession>
<gene>
    <name evidence="2" type="ORF">HYH03_009168</name>
</gene>
<feature type="compositionally biased region" description="Pro residues" evidence="1">
    <location>
        <begin position="139"/>
        <end position="148"/>
    </location>
</feature>
<feature type="compositionally biased region" description="Basic and acidic residues" evidence="1">
    <location>
        <begin position="257"/>
        <end position="303"/>
    </location>
</feature>
<evidence type="ECO:0000256" key="1">
    <source>
        <dbReference type="SAM" id="MobiDB-lite"/>
    </source>
</evidence>
<evidence type="ECO:0000313" key="2">
    <source>
        <dbReference type="EMBL" id="KAG2492503.1"/>
    </source>
</evidence>
<dbReference type="AlphaFoldDB" id="A0A835Y0Q4"/>
<sequence length="498" mass="52629">MLEGSNVGARARRSDSGGCCSTATERYPSEGPDPEPRATANGALSTTPGLQPPPNARDSEADVRLRAQGGGIDALGPRSAAPGSGVARNLDGPLAAAASAPAPGRGALAGPGGGMRSVPLGFESEPQSPAARAEGQEPEPLPEAPAPQPWADAEAAAVSAAIRRAADCLRLQGERTAAAMQTAERLAARLGDLSALVGAGRPQAREAPMHPRAPGAEGDKEEHRERERDRAEARAAEAEARAAEVEDRCLAAEGDAEEARRGRQEAERAAQAEAARRQEAEQEAEEARRGWREAEDERDEAQRALEAAEAAAEAAEARALNERRDRERAEDRAETAEALCREAEVLQAAKEEECAELRATVEELGEQVEALEEGKAATRAEAAAERQRAAAVEAAVAEYSRELFGEGWYWDPAANQGPLAAVLLERGGTLPPGWAVRPRAEGSRLHKADCGSGMALAQVRFYHYEGRRALEALCGQTGWEQCVGNCRGRFSKEFAEGA</sequence>
<name>A0A835Y0Q4_9CHLO</name>
<feature type="compositionally biased region" description="Low complexity" evidence="1">
    <location>
        <begin position="304"/>
        <end position="314"/>
    </location>
</feature>
<dbReference type="Proteomes" id="UP000612055">
    <property type="component" value="Unassembled WGS sequence"/>
</dbReference>
<reference evidence="2" key="1">
    <citation type="journal article" date="2020" name="bioRxiv">
        <title>Comparative genomics of Chlamydomonas.</title>
        <authorList>
            <person name="Craig R.J."/>
            <person name="Hasan A.R."/>
            <person name="Ness R.W."/>
            <person name="Keightley P.D."/>
        </authorList>
    </citation>
    <scope>NUCLEOTIDE SEQUENCE</scope>
    <source>
        <strain evidence="2">CCAP 11/70</strain>
    </source>
</reference>
<feature type="region of interest" description="Disordered" evidence="1">
    <location>
        <begin position="198"/>
        <end position="331"/>
    </location>
</feature>
<feature type="compositionally biased region" description="Low complexity" evidence="1">
    <location>
        <begin position="92"/>
        <end position="106"/>
    </location>
</feature>
<proteinExistence type="predicted"/>
<dbReference type="EMBL" id="JAEHOE010000044">
    <property type="protein sequence ID" value="KAG2492503.1"/>
    <property type="molecule type" value="Genomic_DNA"/>
</dbReference>
<feature type="compositionally biased region" description="Basic and acidic residues" evidence="1">
    <location>
        <begin position="315"/>
        <end position="331"/>
    </location>
</feature>